<sequence>MAALDLSALDFAALEPAEFARLVKQASKAELTDAMSGPHRRAVLDEVFARMSSRLRPEKAATLRAVIRWTITGDPGPDEYEQVIADGACTVGPPTDAEPRLTITTDAVSFLKLVSGNASGPALFMTRKLRLDGDLGLGAGLTGYFDIPKA</sequence>
<organism evidence="2 3">
    <name type="scientific">Actinocatenispora rupis</name>
    <dbReference type="NCBI Taxonomy" id="519421"/>
    <lineage>
        <taxon>Bacteria</taxon>
        <taxon>Bacillati</taxon>
        <taxon>Actinomycetota</taxon>
        <taxon>Actinomycetes</taxon>
        <taxon>Micromonosporales</taxon>
        <taxon>Micromonosporaceae</taxon>
        <taxon>Actinocatenispora</taxon>
    </lineage>
</organism>
<dbReference type="AlphaFoldDB" id="A0A8J3JDJ5"/>
<evidence type="ECO:0000313" key="2">
    <source>
        <dbReference type="EMBL" id="GID16366.1"/>
    </source>
</evidence>
<name>A0A8J3JDJ5_9ACTN</name>
<accession>A0A8J3JDJ5</accession>
<dbReference type="InterPro" id="IPR003033">
    <property type="entry name" value="SCP2_sterol-bd_dom"/>
</dbReference>
<comment type="caution">
    <text evidence="2">The sequence shown here is derived from an EMBL/GenBank/DDBJ whole genome shotgun (WGS) entry which is preliminary data.</text>
</comment>
<dbReference type="SUPFAM" id="SSF55718">
    <property type="entry name" value="SCP-like"/>
    <property type="match status" value="1"/>
</dbReference>
<keyword evidence="3" id="KW-1185">Reference proteome</keyword>
<evidence type="ECO:0000313" key="3">
    <source>
        <dbReference type="Proteomes" id="UP000612808"/>
    </source>
</evidence>
<feature type="domain" description="SCP2" evidence="1">
    <location>
        <begin position="46"/>
        <end position="145"/>
    </location>
</feature>
<dbReference type="RefSeq" id="WP_203665042.1">
    <property type="nucleotide sequence ID" value="NZ_BAAAZM010000012.1"/>
</dbReference>
<dbReference type="Gene3D" id="3.30.1050.10">
    <property type="entry name" value="SCP2 sterol-binding domain"/>
    <property type="match status" value="1"/>
</dbReference>
<gene>
    <name evidence="2" type="ORF">Aru02nite_72550</name>
</gene>
<evidence type="ECO:0000259" key="1">
    <source>
        <dbReference type="Pfam" id="PF02036"/>
    </source>
</evidence>
<protein>
    <recommendedName>
        <fullName evidence="1">SCP2 domain-containing protein</fullName>
    </recommendedName>
</protein>
<dbReference type="InterPro" id="IPR036527">
    <property type="entry name" value="SCP2_sterol-bd_dom_sf"/>
</dbReference>
<reference evidence="2" key="1">
    <citation type="submission" date="2021-01" db="EMBL/GenBank/DDBJ databases">
        <title>Whole genome shotgun sequence of Actinocatenispora rupis NBRC 107355.</title>
        <authorList>
            <person name="Komaki H."/>
            <person name="Tamura T."/>
        </authorList>
    </citation>
    <scope>NUCLEOTIDE SEQUENCE</scope>
    <source>
        <strain evidence="2">NBRC 107355</strain>
    </source>
</reference>
<dbReference type="Pfam" id="PF02036">
    <property type="entry name" value="SCP2"/>
    <property type="match status" value="1"/>
</dbReference>
<dbReference type="Proteomes" id="UP000612808">
    <property type="component" value="Unassembled WGS sequence"/>
</dbReference>
<proteinExistence type="predicted"/>
<dbReference type="EMBL" id="BOMB01000059">
    <property type="protein sequence ID" value="GID16366.1"/>
    <property type="molecule type" value="Genomic_DNA"/>
</dbReference>